<accession>Q1MYE8</accession>
<dbReference type="HOGENOM" id="CLU_656630_0_0_6"/>
<dbReference type="InterPro" id="IPR021953">
    <property type="entry name" value="DUF3570"/>
</dbReference>
<dbReference type="Pfam" id="PF12094">
    <property type="entry name" value="DUF3570"/>
    <property type="match status" value="1"/>
</dbReference>
<evidence type="ECO:0008006" key="4">
    <source>
        <dbReference type="Google" id="ProtNLM"/>
    </source>
</evidence>
<dbReference type="STRING" id="207949.RED65_02208"/>
<name>Q1MYE8_9GAMM</name>
<keyword evidence="3" id="KW-1185">Reference proteome</keyword>
<evidence type="ECO:0000313" key="3">
    <source>
        <dbReference type="Proteomes" id="UP000004263"/>
    </source>
</evidence>
<dbReference type="Proteomes" id="UP000004263">
    <property type="component" value="Unassembled WGS sequence"/>
</dbReference>
<evidence type="ECO:0000313" key="2">
    <source>
        <dbReference type="EMBL" id="EAT10997.1"/>
    </source>
</evidence>
<dbReference type="AlphaFoldDB" id="Q1MYE8"/>
<sequence>MSKKFKNIQTALKTATGCLLGATSLAQASPGIAGWDTDVAILIYNEQDRVSAIEPAISIKKEFDDESAVGFKLVLDSLTGASHNGAAQSDEIQTFSRPSGNGSYTTGVGEVPLDDTFRDTRINFSANYLQPINRLNRLMWTANVSNEYDFFSLGGSGTWLTDLNQRNTTLSLGLSFESNQIKPVGGTPVALTDMRSNSMTQLRDGDSETRTMAEVLFGVTQVIDRYTLAQVNLGFSQSDGYHNDPYKIVSVLDSNGDLIATNGLNGRYIYENRPDARSKQTLFARVKRDISGDVLDVSYRILNDDWGITSHTFDVRYRFNMTSANYWEPHVRYYQQGEADFYRYSLSENEALPAEVSADYRLADMTATTVGLKYGFTTPGGNQNSIRAELYQQSGDNDASSVDAFILQYNYKF</sequence>
<feature type="signal peptide" evidence="1">
    <location>
        <begin position="1"/>
        <end position="28"/>
    </location>
</feature>
<dbReference type="EMBL" id="AAQH01000026">
    <property type="protein sequence ID" value="EAT10997.1"/>
    <property type="molecule type" value="Genomic_DNA"/>
</dbReference>
<comment type="caution">
    <text evidence="2">The sequence shown here is derived from an EMBL/GenBank/DDBJ whole genome shotgun (WGS) entry which is preliminary data.</text>
</comment>
<gene>
    <name evidence="2" type="ORF">RED65_02208</name>
</gene>
<organism evidence="2 3">
    <name type="scientific">Bermanella marisrubri</name>
    <dbReference type="NCBI Taxonomy" id="207949"/>
    <lineage>
        <taxon>Bacteria</taxon>
        <taxon>Pseudomonadati</taxon>
        <taxon>Pseudomonadota</taxon>
        <taxon>Gammaproteobacteria</taxon>
        <taxon>Oceanospirillales</taxon>
        <taxon>Oceanospirillaceae</taxon>
        <taxon>Bermanella</taxon>
    </lineage>
</organism>
<feature type="chain" id="PRO_5004194622" description="DUF3570 domain-containing protein" evidence="1">
    <location>
        <begin position="29"/>
        <end position="413"/>
    </location>
</feature>
<dbReference type="RefSeq" id="WP_007019298.1">
    <property type="nucleotide sequence ID" value="NZ_CH724123.1"/>
</dbReference>
<keyword evidence="1" id="KW-0732">Signal</keyword>
<protein>
    <recommendedName>
        <fullName evidence="4">DUF3570 domain-containing protein</fullName>
    </recommendedName>
</protein>
<reference evidence="2 3" key="1">
    <citation type="submission" date="2006-03" db="EMBL/GenBank/DDBJ databases">
        <authorList>
            <person name="Pinhassi J."/>
            <person name="Pedros-Alio C."/>
            <person name="Ferriera S."/>
            <person name="Johnson J."/>
            <person name="Kravitz S."/>
            <person name="Halpern A."/>
            <person name="Remington K."/>
            <person name="Beeson K."/>
            <person name="Tran B."/>
            <person name="Rogers Y.-H."/>
            <person name="Friedman R."/>
            <person name="Venter J.C."/>
        </authorList>
    </citation>
    <scope>NUCLEOTIDE SEQUENCE [LARGE SCALE GENOMIC DNA]</scope>
    <source>
        <strain evidence="2 3">RED65</strain>
    </source>
</reference>
<dbReference type="OrthoDB" id="5450709at2"/>
<evidence type="ECO:0000256" key="1">
    <source>
        <dbReference type="SAM" id="SignalP"/>
    </source>
</evidence>
<proteinExistence type="predicted"/>